<keyword evidence="1" id="KW-0540">Nuclease</keyword>
<sequence length="280" mass="30798">MPDTPLQQRFPQATRLTILGTGNAMATRCYNTCFALCPPGGETLLVDAGGGNGIFRQMEAAGLSFARVSSVFLTHGHTDHALGMVWVLRKITALMRAGQYEGDLHVYCHSDGEALLRTVCTLMLPEKFTALFDGRVRFHAVSDGETAALPGLTLTFFDIHSTKLRQFGFAAQLPSGRRLTCLGDEPFHPSCERYAAGCDLLMSEAFCLHADSERFRPYEKHHSTARDAGRVAASLGAKALLLYHTEDETLPTRRARYAAEAAEAFRGPILVPDDLDEYWL</sequence>
<dbReference type="PANTHER" id="PTHR46018:SF2">
    <property type="entry name" value="ZINC PHOSPHODIESTERASE ELAC PROTEIN 1"/>
    <property type="match status" value="1"/>
</dbReference>
<organism evidence="3 4">
    <name type="scientific">Candidatus Aphodomorpha intestinavium</name>
    <dbReference type="NCBI Taxonomy" id="2840672"/>
    <lineage>
        <taxon>Bacteria</taxon>
        <taxon>Bacillati</taxon>
        <taxon>Bacillota</taxon>
        <taxon>Clostridia</taxon>
        <taxon>Eubacteriales</taxon>
        <taxon>Candidatus Aphodomorpha</taxon>
    </lineage>
</organism>
<dbReference type="InterPro" id="IPR036866">
    <property type="entry name" value="RibonucZ/Hydroxyglut_hydro"/>
</dbReference>
<dbReference type="Proteomes" id="UP000824128">
    <property type="component" value="Unassembled WGS sequence"/>
</dbReference>
<dbReference type="SUPFAM" id="SSF56281">
    <property type="entry name" value="Metallo-hydrolase/oxidoreductase"/>
    <property type="match status" value="1"/>
</dbReference>
<reference evidence="3" key="1">
    <citation type="submission" date="2020-10" db="EMBL/GenBank/DDBJ databases">
        <authorList>
            <person name="Gilroy R."/>
        </authorList>
    </citation>
    <scope>NUCLEOTIDE SEQUENCE</scope>
    <source>
        <strain evidence="3">ChiGjej2B2-16831</strain>
    </source>
</reference>
<dbReference type="Pfam" id="PF12706">
    <property type="entry name" value="Lactamase_B_2"/>
    <property type="match status" value="1"/>
</dbReference>
<gene>
    <name evidence="3" type="ORF">IAD24_04815</name>
</gene>
<accession>A0A9D1SST5</accession>
<dbReference type="SMART" id="SM00849">
    <property type="entry name" value="Lactamase_B"/>
    <property type="match status" value="1"/>
</dbReference>
<reference evidence="3" key="2">
    <citation type="journal article" date="2021" name="PeerJ">
        <title>Extensive microbial diversity within the chicken gut microbiome revealed by metagenomics and culture.</title>
        <authorList>
            <person name="Gilroy R."/>
            <person name="Ravi A."/>
            <person name="Getino M."/>
            <person name="Pursley I."/>
            <person name="Horton D.L."/>
            <person name="Alikhan N.F."/>
            <person name="Baker D."/>
            <person name="Gharbi K."/>
            <person name="Hall N."/>
            <person name="Watson M."/>
            <person name="Adriaenssens E.M."/>
            <person name="Foster-Nyarko E."/>
            <person name="Jarju S."/>
            <person name="Secka A."/>
            <person name="Antonio M."/>
            <person name="Oren A."/>
            <person name="Chaudhuri R.R."/>
            <person name="La Ragione R."/>
            <person name="Hildebrand F."/>
            <person name="Pallen M.J."/>
        </authorList>
    </citation>
    <scope>NUCLEOTIDE SEQUENCE</scope>
    <source>
        <strain evidence="3">ChiGjej2B2-16831</strain>
    </source>
</reference>
<dbReference type="PANTHER" id="PTHR46018">
    <property type="entry name" value="ZINC PHOSPHODIESTERASE ELAC PROTEIN 1"/>
    <property type="match status" value="1"/>
</dbReference>
<evidence type="ECO:0000256" key="1">
    <source>
        <dbReference type="ARBA" id="ARBA00022759"/>
    </source>
</evidence>
<protein>
    <submittedName>
        <fullName evidence="3">MBL fold metallo-hydrolase</fullName>
    </submittedName>
</protein>
<keyword evidence="1" id="KW-0378">Hydrolase</keyword>
<proteinExistence type="predicted"/>
<name>A0A9D1SST5_9FIRM</name>
<dbReference type="InterPro" id="IPR001279">
    <property type="entry name" value="Metallo-B-lactamas"/>
</dbReference>
<dbReference type="AlphaFoldDB" id="A0A9D1SST5"/>
<feature type="domain" description="Metallo-beta-lactamase" evidence="2">
    <location>
        <begin position="30"/>
        <end position="226"/>
    </location>
</feature>
<comment type="caution">
    <text evidence="3">The sequence shown here is derived from an EMBL/GenBank/DDBJ whole genome shotgun (WGS) entry which is preliminary data.</text>
</comment>
<evidence type="ECO:0000259" key="2">
    <source>
        <dbReference type="SMART" id="SM00849"/>
    </source>
</evidence>
<evidence type="ECO:0000313" key="4">
    <source>
        <dbReference type="Proteomes" id="UP000824128"/>
    </source>
</evidence>
<dbReference type="EMBL" id="DVNZ01000150">
    <property type="protein sequence ID" value="HIU94463.1"/>
    <property type="molecule type" value="Genomic_DNA"/>
</dbReference>
<evidence type="ECO:0000313" key="3">
    <source>
        <dbReference type="EMBL" id="HIU94463.1"/>
    </source>
</evidence>
<keyword evidence="1" id="KW-0255">Endonuclease</keyword>
<dbReference type="GO" id="GO:0042781">
    <property type="term" value="F:3'-tRNA processing endoribonuclease activity"/>
    <property type="evidence" value="ECO:0007669"/>
    <property type="project" value="TreeGrafter"/>
</dbReference>
<dbReference type="Gene3D" id="3.60.15.10">
    <property type="entry name" value="Ribonuclease Z/Hydroxyacylglutathione hydrolase-like"/>
    <property type="match status" value="1"/>
</dbReference>